<dbReference type="KEGG" id="cdep:91085318"/>
<dbReference type="InterPro" id="IPR012445">
    <property type="entry name" value="ATG101"/>
</dbReference>
<protein>
    <recommendedName>
        <fullName evidence="2">Autophagy-related protein 101</fullName>
    </recommendedName>
</protein>
<evidence type="ECO:0000256" key="3">
    <source>
        <dbReference type="ARBA" id="ARBA00023006"/>
    </source>
</evidence>
<keyword evidence="3" id="KW-0072">Autophagy</keyword>
<organism evidence="4 5">
    <name type="scientific">Cryptococcus depauperatus CBS 7841</name>
    <dbReference type="NCBI Taxonomy" id="1295531"/>
    <lineage>
        <taxon>Eukaryota</taxon>
        <taxon>Fungi</taxon>
        <taxon>Dikarya</taxon>
        <taxon>Basidiomycota</taxon>
        <taxon>Agaricomycotina</taxon>
        <taxon>Tremellomycetes</taxon>
        <taxon>Tremellales</taxon>
        <taxon>Cryptococcaceae</taxon>
        <taxon>Cryptococcus</taxon>
    </lineage>
</organism>
<sequence length="267" mass="29124">MERLVNHIEMTIHPSQLRPILRALLFAIFFHRTLDAVEPETLELLESHISCAPNPSIQHEVNDKIEEFVQHYVDNENDCGEIAVVFLQKKSRKGWFAVTEELVPWEEHLITLKLSSTTKVSSPPLSNVLLKTLTFCLQNKSNVPPLTGNMDQQNSNLSHQILIAPPSPADLFSPSSPPTHPMRLTSPPPAPFATPTTATALDITNPIQVTTESNNSAKRALSPTRATLGYFEQAKDGLKAVSAKAGAGVGWGGRAMGAAFGRSANGY</sequence>
<evidence type="ECO:0000256" key="1">
    <source>
        <dbReference type="ARBA" id="ARBA00007130"/>
    </source>
</evidence>
<dbReference type="GO" id="GO:0000407">
    <property type="term" value="C:phagophore assembly site"/>
    <property type="evidence" value="ECO:0007669"/>
    <property type="project" value="TreeGrafter"/>
</dbReference>
<reference evidence="4" key="3">
    <citation type="submission" date="2024-01" db="EMBL/GenBank/DDBJ databases">
        <authorList>
            <person name="Coelho M.A."/>
            <person name="David-Palma M."/>
            <person name="Shea T."/>
            <person name="Sun S."/>
            <person name="Cuomo C.A."/>
            <person name="Heitman J."/>
        </authorList>
    </citation>
    <scope>NUCLEOTIDE SEQUENCE</scope>
    <source>
        <strain evidence="4">CBS 7841</strain>
    </source>
</reference>
<dbReference type="PANTHER" id="PTHR13292">
    <property type="entry name" value="AUTOPHAGY-RELATED PROTEIN 101"/>
    <property type="match status" value="1"/>
</dbReference>
<dbReference type="PANTHER" id="PTHR13292:SF0">
    <property type="entry name" value="AUTOPHAGY-RELATED PROTEIN 101"/>
    <property type="match status" value="1"/>
</dbReference>
<proteinExistence type="inferred from homology"/>
<keyword evidence="5" id="KW-1185">Reference proteome</keyword>
<reference evidence="4" key="2">
    <citation type="journal article" date="2022" name="Elife">
        <title>Obligate sexual reproduction of a homothallic fungus closely related to the Cryptococcus pathogenic species complex.</title>
        <authorList>
            <person name="Passer A.R."/>
            <person name="Clancey S.A."/>
            <person name="Shea T."/>
            <person name="David-Palma M."/>
            <person name="Averette A.F."/>
            <person name="Boekhout T."/>
            <person name="Porcel B.M."/>
            <person name="Nowrousian M."/>
            <person name="Cuomo C.A."/>
            <person name="Sun S."/>
            <person name="Heitman J."/>
            <person name="Coelho M.A."/>
        </authorList>
    </citation>
    <scope>NUCLEOTIDE SEQUENCE</scope>
    <source>
        <strain evidence="4">CBS 7841</strain>
    </source>
</reference>
<dbReference type="Proteomes" id="UP000094043">
    <property type="component" value="Chromosome 1"/>
</dbReference>
<gene>
    <name evidence="4" type="ORF">L203_101104</name>
</gene>
<dbReference type="GO" id="GO:1990316">
    <property type="term" value="C:Atg1/ULK1 kinase complex"/>
    <property type="evidence" value="ECO:0007669"/>
    <property type="project" value="TreeGrafter"/>
</dbReference>
<reference evidence="4" key="1">
    <citation type="submission" date="2016-06" db="EMBL/GenBank/DDBJ databases">
        <authorList>
            <person name="Cuomo C."/>
            <person name="Litvintseva A."/>
            <person name="Heitman J."/>
            <person name="Chen Y."/>
            <person name="Sun S."/>
            <person name="Springer D."/>
            <person name="Dromer F."/>
            <person name="Young S."/>
            <person name="Zeng Q."/>
            <person name="Chapman S."/>
            <person name="Gujja S."/>
            <person name="Saif S."/>
            <person name="Birren B."/>
        </authorList>
    </citation>
    <scope>NUCLEOTIDE SEQUENCE</scope>
    <source>
        <strain evidence="4">CBS 7841</strain>
    </source>
</reference>
<accession>A0AAJ8JPB3</accession>
<dbReference type="EMBL" id="CP143784">
    <property type="protein sequence ID" value="WVN85947.1"/>
    <property type="molecule type" value="Genomic_DNA"/>
</dbReference>
<dbReference type="RefSeq" id="XP_066066647.1">
    <property type="nucleotide sequence ID" value="XM_066210550.1"/>
</dbReference>
<dbReference type="Pfam" id="PF07855">
    <property type="entry name" value="ATG101"/>
    <property type="match status" value="1"/>
</dbReference>
<comment type="similarity">
    <text evidence="1">Belongs to the ATG101 family.</text>
</comment>
<dbReference type="GeneID" id="91085318"/>
<evidence type="ECO:0000313" key="5">
    <source>
        <dbReference type="Proteomes" id="UP000094043"/>
    </source>
</evidence>
<dbReference type="AlphaFoldDB" id="A0AAJ8JPB3"/>
<dbReference type="GO" id="GO:0000045">
    <property type="term" value="P:autophagosome assembly"/>
    <property type="evidence" value="ECO:0007669"/>
    <property type="project" value="TreeGrafter"/>
</dbReference>
<evidence type="ECO:0000256" key="2">
    <source>
        <dbReference type="ARBA" id="ARBA00018874"/>
    </source>
</evidence>
<evidence type="ECO:0000313" key="4">
    <source>
        <dbReference type="EMBL" id="WVN85947.1"/>
    </source>
</evidence>
<dbReference type="GO" id="GO:0019901">
    <property type="term" value="F:protein kinase binding"/>
    <property type="evidence" value="ECO:0007669"/>
    <property type="project" value="TreeGrafter"/>
</dbReference>
<name>A0AAJ8JPB3_9TREE</name>